<sequence length="170" mass="18694">MLTEFLGQHAGYVLPQLALLLIGFFVEKYYVSRVTVLTNSTAVVVHVISQPNAGPILGLYADFGLALGVWGFAHYVLEERNGDIFRTLSFFLYSSTNVAILILTSSLLYAVVGGALVQLGMVLLVGGGTLSYFGPYSFDVQYFIKNESIPLYDPTSQRNIRVGLTDYFDT</sequence>
<feature type="transmembrane region" description="Helical" evidence="1">
    <location>
        <begin position="115"/>
        <end position="133"/>
    </location>
</feature>
<feature type="transmembrane region" description="Helical" evidence="1">
    <location>
        <begin position="57"/>
        <end position="77"/>
    </location>
</feature>
<reference evidence="2 3" key="1">
    <citation type="submission" date="2020-06" db="EMBL/GenBank/DDBJ databases">
        <title>NJ-3-1, isolated from saline soil.</title>
        <authorList>
            <person name="Cui H.L."/>
            <person name="Shi X."/>
        </authorList>
    </citation>
    <scope>NUCLEOTIDE SEQUENCE [LARGE SCALE GENOMIC DNA]</scope>
    <source>
        <strain evidence="2 3">NJ-3-1</strain>
    </source>
</reference>
<dbReference type="EMBL" id="CP058579">
    <property type="protein sequence ID" value="QLG63328.1"/>
    <property type="molecule type" value="Genomic_DNA"/>
</dbReference>
<keyword evidence="1" id="KW-0812">Transmembrane</keyword>
<evidence type="ECO:0000256" key="1">
    <source>
        <dbReference type="SAM" id="Phobius"/>
    </source>
</evidence>
<accession>A0A7D5LCL2</accession>
<keyword evidence="1" id="KW-0472">Membrane</keyword>
<evidence type="ECO:0000313" key="2">
    <source>
        <dbReference type="EMBL" id="QLG63328.1"/>
    </source>
</evidence>
<dbReference type="Proteomes" id="UP000509626">
    <property type="component" value="Chromosome"/>
</dbReference>
<dbReference type="KEGG" id="halu:HUG12_16955"/>
<dbReference type="RefSeq" id="WP_179269913.1">
    <property type="nucleotide sequence ID" value="NZ_CP058579.1"/>
</dbReference>
<organism evidence="2 3">
    <name type="scientific">Halorarum salinum</name>
    <dbReference type="NCBI Taxonomy" id="2743089"/>
    <lineage>
        <taxon>Archaea</taxon>
        <taxon>Methanobacteriati</taxon>
        <taxon>Methanobacteriota</taxon>
        <taxon>Stenosarchaea group</taxon>
        <taxon>Halobacteria</taxon>
        <taxon>Halobacteriales</taxon>
        <taxon>Haloferacaceae</taxon>
        <taxon>Halorarum</taxon>
    </lineage>
</organism>
<dbReference type="AlphaFoldDB" id="A0A7D5LCL2"/>
<gene>
    <name evidence="2" type="ORF">HUG12_16955</name>
</gene>
<dbReference type="GeneID" id="56039184"/>
<feature type="transmembrane region" description="Helical" evidence="1">
    <location>
        <begin position="89"/>
        <end position="109"/>
    </location>
</feature>
<protein>
    <submittedName>
        <fullName evidence="2">Uncharacterized protein</fullName>
    </submittedName>
</protein>
<evidence type="ECO:0000313" key="3">
    <source>
        <dbReference type="Proteomes" id="UP000509626"/>
    </source>
</evidence>
<name>A0A7D5LCL2_9EURY</name>
<keyword evidence="1" id="KW-1133">Transmembrane helix</keyword>
<proteinExistence type="predicted"/>
<feature type="transmembrane region" description="Helical" evidence="1">
    <location>
        <begin position="12"/>
        <end position="31"/>
    </location>
</feature>
<keyword evidence="3" id="KW-1185">Reference proteome</keyword>
<dbReference type="OrthoDB" id="229319at2157"/>